<dbReference type="AlphaFoldDB" id="A0A1G6B3W9"/>
<dbReference type="InterPro" id="IPR027417">
    <property type="entry name" value="P-loop_NTPase"/>
</dbReference>
<dbReference type="STRING" id="1732.SAMN02910417_01141"/>
<evidence type="ECO:0000259" key="2">
    <source>
        <dbReference type="Pfam" id="PF00437"/>
    </source>
</evidence>
<reference evidence="3 4" key="1">
    <citation type="submission" date="2016-10" db="EMBL/GenBank/DDBJ databases">
        <authorList>
            <person name="de Groot N.N."/>
        </authorList>
    </citation>
    <scope>NUCLEOTIDE SEQUENCE [LARGE SCALE GENOMIC DNA]</scope>
    <source>
        <strain evidence="3 4">DSM 3217</strain>
    </source>
</reference>
<protein>
    <submittedName>
        <fullName evidence="3">Pilus assembly protein CpaF</fullName>
    </submittedName>
</protein>
<dbReference type="RefSeq" id="WP_090173142.1">
    <property type="nucleotide sequence ID" value="NZ_FMXR01000008.1"/>
</dbReference>
<gene>
    <name evidence="3" type="ORF">SAMN02910417_01141</name>
</gene>
<dbReference type="Gene3D" id="3.40.50.300">
    <property type="entry name" value="P-loop containing nucleotide triphosphate hydrolases"/>
    <property type="match status" value="1"/>
</dbReference>
<dbReference type="GO" id="GO:0016887">
    <property type="term" value="F:ATP hydrolysis activity"/>
    <property type="evidence" value="ECO:0007669"/>
    <property type="project" value="InterPro"/>
</dbReference>
<organism evidence="3 4">
    <name type="scientific">Eubacterium oxidoreducens</name>
    <dbReference type="NCBI Taxonomy" id="1732"/>
    <lineage>
        <taxon>Bacteria</taxon>
        <taxon>Bacillati</taxon>
        <taxon>Bacillota</taxon>
        <taxon>Clostridia</taxon>
        <taxon>Eubacteriales</taxon>
        <taxon>Eubacteriaceae</taxon>
        <taxon>Eubacterium</taxon>
    </lineage>
</organism>
<dbReference type="OrthoDB" id="9810761at2"/>
<proteinExistence type="inferred from homology"/>
<dbReference type="Pfam" id="PF00437">
    <property type="entry name" value="T2SSE"/>
    <property type="match status" value="1"/>
</dbReference>
<dbReference type="Gene3D" id="3.30.450.90">
    <property type="match status" value="1"/>
</dbReference>
<comment type="similarity">
    <text evidence="1">Belongs to the GSP E family.</text>
</comment>
<accession>A0A1G6B3W9</accession>
<dbReference type="Proteomes" id="UP000199228">
    <property type="component" value="Unassembled WGS sequence"/>
</dbReference>
<feature type="domain" description="Bacterial type II secretion system protein E" evidence="2">
    <location>
        <begin position="119"/>
        <end position="265"/>
    </location>
</feature>
<name>A0A1G6B3W9_EUBOX</name>
<dbReference type="PANTHER" id="PTHR30486">
    <property type="entry name" value="TWITCHING MOTILITY PROTEIN PILT"/>
    <property type="match status" value="1"/>
</dbReference>
<dbReference type="EMBL" id="FMXR01000008">
    <property type="protein sequence ID" value="SDB15344.1"/>
    <property type="molecule type" value="Genomic_DNA"/>
</dbReference>
<keyword evidence="4" id="KW-1185">Reference proteome</keyword>
<dbReference type="SUPFAM" id="SSF52540">
    <property type="entry name" value="P-loop containing nucleoside triphosphate hydrolases"/>
    <property type="match status" value="1"/>
</dbReference>
<evidence type="ECO:0000313" key="3">
    <source>
        <dbReference type="EMBL" id="SDB15344.1"/>
    </source>
</evidence>
<evidence type="ECO:0000313" key="4">
    <source>
        <dbReference type="Proteomes" id="UP000199228"/>
    </source>
</evidence>
<sequence>MQNKELKIEKTQFGPFAKYIENEDITDVDYNGRDIWLTNVKSGRKKISAKEAGVTQDFVVKFSQIVSNAVSGSLNQMNPVLEAETKTLRISIVHESKAVSGRSICLRKSLGRMRLTTENILEDKYLPPEALAFFINGIKAKLNFVFCGEPGAGKTEISKYVSQFINPTERVITIEDNLEWHYSSINPTADSVELKVDDRIFTYVDAIKACLRQNPKWIMLSEARSVEAKYLLESLSTGVHGITTIHCDDVRKVPARLLNMMESREDADRLENDAYEFIDVVALVRKKAKHDGTSFRYIDQIGLLSVENGEKKITMIMTNGKMTTQNLPSSILNKFHFADIISPFENAYVNDALNGQAGASEFDYRRAEDVQSFLEEEDNG</sequence>
<dbReference type="PANTHER" id="PTHR30486:SF6">
    <property type="entry name" value="TYPE IV PILUS RETRACTATION ATPASE PILT"/>
    <property type="match status" value="1"/>
</dbReference>
<evidence type="ECO:0000256" key="1">
    <source>
        <dbReference type="ARBA" id="ARBA00006611"/>
    </source>
</evidence>
<dbReference type="InterPro" id="IPR001482">
    <property type="entry name" value="T2SS/T4SS_dom"/>
</dbReference>
<dbReference type="InterPro" id="IPR050921">
    <property type="entry name" value="T4SS_GSP_E_ATPase"/>
</dbReference>